<keyword evidence="8" id="KW-0408">Iron</keyword>
<dbReference type="GO" id="GO:0008927">
    <property type="term" value="F:mannonate dehydratase activity"/>
    <property type="evidence" value="ECO:0007669"/>
    <property type="project" value="UniProtKB-EC"/>
</dbReference>
<dbReference type="GO" id="GO:0042840">
    <property type="term" value="P:D-glucuronate catabolic process"/>
    <property type="evidence" value="ECO:0007669"/>
    <property type="project" value="TreeGrafter"/>
</dbReference>
<dbReference type="UniPathway" id="UPA00246"/>
<dbReference type="EC" id="4.2.1.8" evidence="7"/>
<comment type="caution">
    <text evidence="11">The sequence shown here is derived from an EMBL/GenBank/DDBJ whole genome shotgun (WGS) entry which is preliminary data.</text>
</comment>
<dbReference type="RefSeq" id="WP_150415627.1">
    <property type="nucleotide sequence ID" value="NZ_VYQF01000004.1"/>
</dbReference>
<dbReference type="GO" id="GO:0008198">
    <property type="term" value="F:ferrous iron binding"/>
    <property type="evidence" value="ECO:0007669"/>
    <property type="project" value="TreeGrafter"/>
</dbReference>
<keyword evidence="9" id="KW-0464">Manganese</keyword>
<evidence type="ECO:0000256" key="10">
    <source>
        <dbReference type="ARBA" id="ARBA00023239"/>
    </source>
</evidence>
<evidence type="ECO:0000256" key="6">
    <source>
        <dbReference type="ARBA" id="ARBA00007389"/>
    </source>
</evidence>
<dbReference type="InterPro" id="IPR004628">
    <property type="entry name" value="Man_deHydtase"/>
</dbReference>
<dbReference type="PANTHER" id="PTHR30387">
    <property type="entry name" value="MANNONATE DEHYDRATASE"/>
    <property type="match status" value="1"/>
</dbReference>
<dbReference type="SUPFAM" id="SSF51658">
    <property type="entry name" value="Xylose isomerase-like"/>
    <property type="match status" value="1"/>
</dbReference>
<dbReference type="Proteomes" id="UP000326903">
    <property type="component" value="Unassembled WGS sequence"/>
</dbReference>
<dbReference type="InterPro" id="IPR036237">
    <property type="entry name" value="Xyl_isomerase-like_sf"/>
</dbReference>
<evidence type="ECO:0000256" key="9">
    <source>
        <dbReference type="ARBA" id="ARBA00023211"/>
    </source>
</evidence>
<comment type="cofactor">
    <cofactor evidence="2">
        <name>Mn(2+)</name>
        <dbReference type="ChEBI" id="CHEBI:29035"/>
    </cofactor>
</comment>
<dbReference type="PROSITE" id="PS51318">
    <property type="entry name" value="TAT"/>
    <property type="match status" value="1"/>
</dbReference>
<organism evidence="11 12">
    <name type="scientific">Ginsengibacter hankyongi</name>
    <dbReference type="NCBI Taxonomy" id="2607284"/>
    <lineage>
        <taxon>Bacteria</taxon>
        <taxon>Pseudomonadati</taxon>
        <taxon>Bacteroidota</taxon>
        <taxon>Chitinophagia</taxon>
        <taxon>Chitinophagales</taxon>
        <taxon>Chitinophagaceae</taxon>
        <taxon>Ginsengibacter</taxon>
    </lineage>
</organism>
<evidence type="ECO:0000313" key="12">
    <source>
        <dbReference type="Proteomes" id="UP000326903"/>
    </source>
</evidence>
<evidence type="ECO:0000256" key="2">
    <source>
        <dbReference type="ARBA" id="ARBA00001936"/>
    </source>
</evidence>
<accession>A0A5J5IE30</accession>
<evidence type="ECO:0000256" key="1">
    <source>
        <dbReference type="ARBA" id="ARBA00001794"/>
    </source>
</evidence>
<comment type="cofactor">
    <cofactor evidence="3">
        <name>Fe(2+)</name>
        <dbReference type="ChEBI" id="CHEBI:29033"/>
    </cofactor>
</comment>
<dbReference type="PANTHER" id="PTHR30387:SF2">
    <property type="entry name" value="MANNONATE DEHYDRATASE"/>
    <property type="match status" value="1"/>
</dbReference>
<reference evidence="11 12" key="1">
    <citation type="submission" date="2019-09" db="EMBL/GenBank/DDBJ databases">
        <title>Draft genome sequence of Ginsengibacter sp. BR5-29.</title>
        <authorList>
            <person name="Im W.-T."/>
        </authorList>
    </citation>
    <scope>NUCLEOTIDE SEQUENCE [LARGE SCALE GENOMIC DNA]</scope>
    <source>
        <strain evidence="11 12">BR5-29</strain>
    </source>
</reference>
<dbReference type="GO" id="GO:0030145">
    <property type="term" value="F:manganese ion binding"/>
    <property type="evidence" value="ECO:0007669"/>
    <property type="project" value="TreeGrafter"/>
</dbReference>
<evidence type="ECO:0000256" key="7">
    <source>
        <dbReference type="ARBA" id="ARBA00012927"/>
    </source>
</evidence>
<dbReference type="AlphaFoldDB" id="A0A5J5IE30"/>
<dbReference type="Gene3D" id="3.20.20.150">
    <property type="entry name" value="Divalent-metal-dependent TIM barrel enzymes"/>
    <property type="match status" value="1"/>
</dbReference>
<comment type="pathway">
    <text evidence="5">Carbohydrate metabolism; pentose and glucuronate interconversion.</text>
</comment>
<protein>
    <recommendedName>
        <fullName evidence="7">mannonate dehydratase</fullName>
        <ecNumber evidence="7">4.2.1.8</ecNumber>
    </recommendedName>
</protein>
<comment type="function">
    <text evidence="4">Catalyzes the dehydration of D-mannonate.</text>
</comment>
<name>A0A5J5IE30_9BACT</name>
<evidence type="ECO:0000256" key="3">
    <source>
        <dbReference type="ARBA" id="ARBA00001954"/>
    </source>
</evidence>
<evidence type="ECO:0000313" key="11">
    <source>
        <dbReference type="EMBL" id="KAA9038067.1"/>
    </source>
</evidence>
<comment type="catalytic activity">
    <reaction evidence="1">
        <text>D-mannonate = 2-dehydro-3-deoxy-D-gluconate + H2O</text>
        <dbReference type="Rhea" id="RHEA:20097"/>
        <dbReference type="ChEBI" id="CHEBI:15377"/>
        <dbReference type="ChEBI" id="CHEBI:17767"/>
        <dbReference type="ChEBI" id="CHEBI:57990"/>
        <dbReference type="EC" id="4.2.1.8"/>
    </reaction>
</comment>
<keyword evidence="10" id="KW-0456">Lyase</keyword>
<evidence type="ECO:0000256" key="4">
    <source>
        <dbReference type="ARBA" id="ARBA00002713"/>
    </source>
</evidence>
<sequence length="392" mass="43728">MKDNRRDFIIKSTSVAASLSLGTMGAFATDRHKRNENNRNSLKDQNPEINYIKDAGMKLCLAYFAGKEPRRIELAKQMGVLGAVGGINPKMVGMDNANSWEFDVIKAVKESWDKEGLKLTVIEGPPALNTKTKLGLPGRDEEIANFVTFMKNISQLGIDTVCYNWMPLISWARSDKARPDRGDALVMGFDIDKMEGDPITEYGTLTHGLMWKNLEYFLKAVVPEAEKYGIKLSMHPDDPPVDAIRAIPRIMTSVAAFKRMIDIYPSPNNGITWDGTFGEMGDEGKQEDLPVAIEYFCKKNVITFVHFRNVVGYKQHFHETFIDNGQMDMARLMHILYDNGFKGPIRPDHVPTMAGDSNSFPGYSTIGTLFAIGYIRGLIDAARGTTLTAKPA</sequence>
<keyword evidence="12" id="KW-1185">Reference proteome</keyword>
<dbReference type="PIRSF" id="PIRSF016049">
    <property type="entry name" value="Man_dehyd"/>
    <property type="match status" value="1"/>
</dbReference>
<comment type="similarity">
    <text evidence="6">Belongs to the mannonate dehydratase family.</text>
</comment>
<evidence type="ECO:0000256" key="5">
    <source>
        <dbReference type="ARBA" id="ARBA00004892"/>
    </source>
</evidence>
<evidence type="ECO:0000256" key="8">
    <source>
        <dbReference type="ARBA" id="ARBA00023004"/>
    </source>
</evidence>
<dbReference type="EMBL" id="VYQF01000004">
    <property type="protein sequence ID" value="KAA9038067.1"/>
    <property type="molecule type" value="Genomic_DNA"/>
</dbReference>
<dbReference type="InterPro" id="IPR006311">
    <property type="entry name" value="TAT_signal"/>
</dbReference>
<gene>
    <name evidence="11" type="ORF">FW778_15005</name>
</gene>
<proteinExistence type="inferred from homology"/>
<dbReference type="Pfam" id="PF03786">
    <property type="entry name" value="UxuA"/>
    <property type="match status" value="2"/>
</dbReference>